<evidence type="ECO:0000313" key="3">
    <source>
        <dbReference type="Proteomes" id="UP000594260"/>
    </source>
</evidence>
<dbReference type="Gene3D" id="1.10.10.60">
    <property type="entry name" value="Homeodomain-like"/>
    <property type="match status" value="1"/>
</dbReference>
<sequence>MSFFIGNWGSHDSICALKSFDGHCPSKQCFCRSICCAMQFSDNNEISKKLTADRTDADTRTLLDVYEAERPKFMTRGLVCRKLWDEIAKKINSQRGRRFKGFHCENKWKVLLRSYRRAGRAKEKGNVNAEQFKRTHPLHERINSILTQEPSRDITVSIKERKPSRERRLQDVAQASKKAERGIGSCAESNSSPSVIHPKTVRTPNGEFAAYLATLIDGLSAEPLRDKTMQNILQYVFNFRKKIATIVSSCASKNLSHTGFNLKICEPMTSFNSVFLKPGLG</sequence>
<reference evidence="2" key="1">
    <citation type="submission" date="2021-01" db="UniProtKB">
        <authorList>
            <consortium name="EnsemblMetazoa"/>
        </authorList>
    </citation>
    <scope>IDENTIFICATION</scope>
</reference>
<protein>
    <recommendedName>
        <fullName evidence="1">Myb/SANT-like DNA-binding domain-containing protein</fullName>
    </recommendedName>
</protein>
<dbReference type="RefSeq" id="XP_022664242.1">
    <property type="nucleotide sequence ID" value="XM_022808507.1"/>
</dbReference>
<dbReference type="InParanoid" id="A0A7M7KB11"/>
<feature type="domain" description="Myb/SANT-like DNA-binding" evidence="1">
    <location>
        <begin position="55"/>
        <end position="132"/>
    </location>
</feature>
<dbReference type="GeneID" id="111251679"/>
<proteinExistence type="predicted"/>
<dbReference type="EnsemblMetazoa" id="XM_022808507">
    <property type="protein sequence ID" value="XP_022664242"/>
    <property type="gene ID" value="LOC111251679"/>
</dbReference>
<dbReference type="KEGG" id="vde:111251679"/>
<name>A0A7M7KB11_VARDE</name>
<dbReference type="InterPro" id="IPR044822">
    <property type="entry name" value="Myb_DNA-bind_4"/>
</dbReference>
<evidence type="ECO:0000313" key="2">
    <source>
        <dbReference type="EnsemblMetazoa" id="XP_022664242"/>
    </source>
</evidence>
<organism evidence="2 3">
    <name type="scientific">Varroa destructor</name>
    <name type="common">Honeybee mite</name>
    <dbReference type="NCBI Taxonomy" id="109461"/>
    <lineage>
        <taxon>Eukaryota</taxon>
        <taxon>Metazoa</taxon>
        <taxon>Ecdysozoa</taxon>
        <taxon>Arthropoda</taxon>
        <taxon>Chelicerata</taxon>
        <taxon>Arachnida</taxon>
        <taxon>Acari</taxon>
        <taxon>Parasitiformes</taxon>
        <taxon>Mesostigmata</taxon>
        <taxon>Gamasina</taxon>
        <taxon>Dermanyssoidea</taxon>
        <taxon>Varroidae</taxon>
        <taxon>Varroa</taxon>
    </lineage>
</organism>
<keyword evidence="3" id="KW-1185">Reference proteome</keyword>
<dbReference type="AlphaFoldDB" id="A0A7M7KB11"/>
<dbReference type="Pfam" id="PF13837">
    <property type="entry name" value="Myb_DNA-bind_4"/>
    <property type="match status" value="1"/>
</dbReference>
<evidence type="ECO:0000259" key="1">
    <source>
        <dbReference type="Pfam" id="PF13837"/>
    </source>
</evidence>
<dbReference type="OrthoDB" id="10065625at2759"/>
<dbReference type="Proteomes" id="UP000594260">
    <property type="component" value="Unplaced"/>
</dbReference>
<accession>A0A7M7KB11</accession>